<dbReference type="AlphaFoldDB" id="A0A2P5F402"/>
<dbReference type="Gene3D" id="3.90.1150.10">
    <property type="entry name" value="Aspartate Aminotransferase, domain 1"/>
    <property type="match status" value="1"/>
</dbReference>
<gene>
    <name evidence="2" type="ORF">TorRG33x02_118030</name>
</gene>
<sequence>MRSNEDVRLSVGCHHKFHKRCLYRVDQYLRLCLVCTALNNFGSKEVSSTPPPPEDKSSSSSSSSSSFFHVRDYCGVCASAAADQWVWCGTRQRRPKSIFPCPLFYFLKLYHKRRRPPSPSSFNPLSSSHSSSNLVEIQRSSSRSNLSSRRSISRVKDDLYDRLGNPNGVIELGLAENKLCFDLIEKWVFENLANSIIGTSGGD</sequence>
<dbReference type="STRING" id="63057.A0A2P5F402"/>
<dbReference type="Proteomes" id="UP000237000">
    <property type="component" value="Unassembled WGS sequence"/>
</dbReference>
<dbReference type="InParanoid" id="A0A2P5F402"/>
<dbReference type="OrthoDB" id="691673at2759"/>
<name>A0A2P5F402_TREOI</name>
<dbReference type="InterPro" id="IPR015422">
    <property type="entry name" value="PyrdxlP-dep_Trfase_small"/>
</dbReference>
<evidence type="ECO:0000256" key="1">
    <source>
        <dbReference type="SAM" id="MobiDB-lite"/>
    </source>
</evidence>
<keyword evidence="3" id="KW-1185">Reference proteome</keyword>
<dbReference type="EMBL" id="JXTC01000065">
    <property type="protein sequence ID" value="PON92479.1"/>
    <property type="molecule type" value="Genomic_DNA"/>
</dbReference>
<evidence type="ECO:0000313" key="2">
    <source>
        <dbReference type="EMBL" id="PON92479.1"/>
    </source>
</evidence>
<evidence type="ECO:0000313" key="3">
    <source>
        <dbReference type="Proteomes" id="UP000237000"/>
    </source>
</evidence>
<comment type="caution">
    <text evidence="2">The sequence shown here is derived from an EMBL/GenBank/DDBJ whole genome shotgun (WGS) entry which is preliminary data.</text>
</comment>
<proteinExistence type="predicted"/>
<organism evidence="2 3">
    <name type="scientific">Trema orientale</name>
    <name type="common">Charcoal tree</name>
    <name type="synonym">Celtis orientalis</name>
    <dbReference type="NCBI Taxonomy" id="63057"/>
    <lineage>
        <taxon>Eukaryota</taxon>
        <taxon>Viridiplantae</taxon>
        <taxon>Streptophyta</taxon>
        <taxon>Embryophyta</taxon>
        <taxon>Tracheophyta</taxon>
        <taxon>Spermatophyta</taxon>
        <taxon>Magnoliopsida</taxon>
        <taxon>eudicotyledons</taxon>
        <taxon>Gunneridae</taxon>
        <taxon>Pentapetalae</taxon>
        <taxon>rosids</taxon>
        <taxon>fabids</taxon>
        <taxon>Rosales</taxon>
        <taxon>Cannabaceae</taxon>
        <taxon>Trema</taxon>
    </lineage>
</organism>
<protein>
    <submittedName>
        <fullName evidence="2">Uncharacterized protein</fullName>
    </submittedName>
</protein>
<feature type="region of interest" description="Disordered" evidence="1">
    <location>
        <begin position="43"/>
        <end position="66"/>
    </location>
</feature>
<accession>A0A2P5F402</accession>
<reference evidence="3" key="1">
    <citation type="submission" date="2016-06" db="EMBL/GenBank/DDBJ databases">
        <title>Parallel loss of symbiosis genes in relatives of nitrogen-fixing non-legume Parasponia.</title>
        <authorList>
            <person name="Van Velzen R."/>
            <person name="Holmer R."/>
            <person name="Bu F."/>
            <person name="Rutten L."/>
            <person name="Van Zeijl A."/>
            <person name="Liu W."/>
            <person name="Santuari L."/>
            <person name="Cao Q."/>
            <person name="Sharma T."/>
            <person name="Shen D."/>
            <person name="Roswanjaya Y."/>
            <person name="Wardhani T."/>
            <person name="Kalhor M.S."/>
            <person name="Jansen J."/>
            <person name="Van den Hoogen J."/>
            <person name="Gungor B."/>
            <person name="Hartog M."/>
            <person name="Hontelez J."/>
            <person name="Verver J."/>
            <person name="Yang W.-C."/>
            <person name="Schijlen E."/>
            <person name="Repin R."/>
            <person name="Schilthuizen M."/>
            <person name="Schranz E."/>
            <person name="Heidstra R."/>
            <person name="Miyata K."/>
            <person name="Fedorova E."/>
            <person name="Kohlen W."/>
            <person name="Bisseling T."/>
            <person name="Smit S."/>
            <person name="Geurts R."/>
        </authorList>
    </citation>
    <scope>NUCLEOTIDE SEQUENCE [LARGE SCALE GENOMIC DNA]</scope>
    <source>
        <strain evidence="3">cv. RG33-2</strain>
    </source>
</reference>